<organism evidence="3 4">
    <name type="scientific">Acrobeloides nanus</name>
    <dbReference type="NCBI Taxonomy" id="290746"/>
    <lineage>
        <taxon>Eukaryota</taxon>
        <taxon>Metazoa</taxon>
        <taxon>Ecdysozoa</taxon>
        <taxon>Nematoda</taxon>
        <taxon>Chromadorea</taxon>
        <taxon>Rhabditida</taxon>
        <taxon>Tylenchina</taxon>
        <taxon>Cephalobomorpha</taxon>
        <taxon>Cephaloboidea</taxon>
        <taxon>Cephalobidae</taxon>
        <taxon>Acrobeloides</taxon>
    </lineage>
</organism>
<keyword evidence="2" id="KW-0812">Transmembrane</keyword>
<feature type="transmembrane region" description="Helical" evidence="2">
    <location>
        <begin position="39"/>
        <end position="59"/>
    </location>
</feature>
<feature type="region of interest" description="Disordered" evidence="1">
    <location>
        <begin position="1"/>
        <end position="36"/>
    </location>
</feature>
<dbReference type="WBParaSite" id="ACRNAN_scaffold111.g21078.t1">
    <property type="protein sequence ID" value="ACRNAN_scaffold111.g21078.t1"/>
    <property type="gene ID" value="ACRNAN_scaffold111.g21078"/>
</dbReference>
<reference evidence="4" key="1">
    <citation type="submission" date="2022-11" db="UniProtKB">
        <authorList>
            <consortium name="WormBaseParasite"/>
        </authorList>
    </citation>
    <scope>IDENTIFICATION</scope>
</reference>
<name>A0A914CJJ0_9BILA</name>
<keyword evidence="2" id="KW-1133">Transmembrane helix</keyword>
<sequence length="68" mass="7688">MQYSSEEENILNSESASDPNEQPSSESEGEDNSDIEGDLWTMFHPFAITIIMFYVITVLKTKTLIRAS</sequence>
<proteinExistence type="predicted"/>
<keyword evidence="2" id="KW-0472">Membrane</keyword>
<evidence type="ECO:0000256" key="1">
    <source>
        <dbReference type="SAM" id="MobiDB-lite"/>
    </source>
</evidence>
<accession>A0A914CJJ0</accession>
<evidence type="ECO:0000256" key="2">
    <source>
        <dbReference type="SAM" id="Phobius"/>
    </source>
</evidence>
<evidence type="ECO:0000313" key="3">
    <source>
        <dbReference type="Proteomes" id="UP000887540"/>
    </source>
</evidence>
<protein>
    <submittedName>
        <fullName evidence="4">Uncharacterized protein</fullName>
    </submittedName>
</protein>
<feature type="compositionally biased region" description="Acidic residues" evidence="1">
    <location>
        <begin position="27"/>
        <end position="36"/>
    </location>
</feature>
<dbReference type="Proteomes" id="UP000887540">
    <property type="component" value="Unplaced"/>
</dbReference>
<evidence type="ECO:0000313" key="4">
    <source>
        <dbReference type="WBParaSite" id="ACRNAN_scaffold111.g21078.t1"/>
    </source>
</evidence>
<dbReference type="AlphaFoldDB" id="A0A914CJJ0"/>
<keyword evidence="3" id="KW-1185">Reference proteome</keyword>